<keyword evidence="2" id="KW-0326">Glycosidase</keyword>
<proteinExistence type="predicted"/>
<dbReference type="NCBIfam" id="TIGR04183">
    <property type="entry name" value="Por_Secre_tail"/>
    <property type="match status" value="1"/>
</dbReference>
<dbReference type="InterPro" id="IPR011583">
    <property type="entry name" value="Chitinase_II/V-like_cat"/>
</dbReference>
<organism evidence="5">
    <name type="scientific">candidate division WOR-3 bacterium</name>
    <dbReference type="NCBI Taxonomy" id="2052148"/>
    <lineage>
        <taxon>Bacteria</taxon>
        <taxon>Bacteria division WOR-3</taxon>
    </lineage>
</organism>
<dbReference type="Proteomes" id="UP000886050">
    <property type="component" value="Unassembled WGS sequence"/>
</dbReference>
<sequence length="776" mass="86771">MYLVGLILLFSFTEPLSIHRLEYEKYKDYEVQVPETYHCPIPLQNRTKPLNATVYGFLPYWRLGHENIIKWEDLSHIACFGVELSSTGDIVDSHGWPSSWSTVIDSAHANGVKVHVVAIVFNHDDISSIIRNYRANAINTLISQVQAGNADGVNIDFESPYSSDSAYFALFLEELADSMHAHGYEVTVCFTAVNWYGRYETQRIANAVDGIFIMAYDYYWSGSSTSGPVSPLTGGTYNVTNSVNSYIAESGNQPSKFILGVPYYGYKWPTVDSLPYSATRGSGSAEIYNVAIVNAENYGLLWDTQSQTPWYRHYVSGNGWYQCWFDNDSSLGLKYDLAIQKSLQGVGMWALTYDEGRYELWYALESHFSQGVPPPKPTGFYIVQPGPRRLQLFWSPVDTGTVSYEIWESEDGENFSYVTTTINTNYDTGLLEENSLHFYKVRAVNAFGRSEFTNVLGGVAWDSPIKILLVDGVDRESGTVNTHDFVVDHGKVIYDLGLPFISCSNECIEDSTVDLNNFETVDWILGEEGTATMAFSKPEQSMVKTYLENGGNLFVSGSEIGYDLIEKGDAEDSSFYYNYLKAEYQGDDAGSHTVVGVSGSIFEGFGPFEFDNGSWNYDVDYPDGVTSYGGSRVCMRYSGGTGWDAGIQYEGAFGNGDSISRVVYLGIPFESILPGARPGVMAAILQFFGYSVDVGEEVMFSKAEPVIVNNVVKNYIILNTPLEGIFELYDLLGRKVLTKDARIVKKIDIRHLPPGVYFYILRKMDKLERGRVVKVR</sequence>
<dbReference type="GO" id="GO:0009313">
    <property type="term" value="P:oligosaccharide catabolic process"/>
    <property type="evidence" value="ECO:0007669"/>
    <property type="project" value="TreeGrafter"/>
</dbReference>
<dbReference type="PANTHER" id="PTHR46290">
    <property type="entry name" value="DI-N-ACETYLCHITOBIASE"/>
    <property type="match status" value="1"/>
</dbReference>
<dbReference type="Pfam" id="PF00704">
    <property type="entry name" value="Glyco_hydro_18"/>
    <property type="match status" value="1"/>
</dbReference>
<evidence type="ECO:0000313" key="5">
    <source>
        <dbReference type="EMBL" id="HHF53161.1"/>
    </source>
</evidence>
<gene>
    <name evidence="5" type="ORF">ENL43_02215</name>
</gene>
<dbReference type="InterPro" id="IPR026444">
    <property type="entry name" value="Secre_tail"/>
</dbReference>
<feature type="domain" description="GH18" evidence="4">
    <location>
        <begin position="52"/>
        <end position="371"/>
    </location>
</feature>
<dbReference type="GO" id="GO:0016798">
    <property type="term" value="F:hydrolase activity, acting on glycosyl bonds"/>
    <property type="evidence" value="ECO:0007669"/>
    <property type="project" value="UniProtKB-KW"/>
</dbReference>
<dbReference type="InterPro" id="IPR036116">
    <property type="entry name" value="FN3_sf"/>
</dbReference>
<evidence type="ECO:0000259" key="4">
    <source>
        <dbReference type="PROSITE" id="PS51910"/>
    </source>
</evidence>
<dbReference type="PANTHER" id="PTHR46290:SF1">
    <property type="entry name" value="DI-N-ACETYLCHITOBIASE"/>
    <property type="match status" value="1"/>
</dbReference>
<dbReference type="SUPFAM" id="SSF49265">
    <property type="entry name" value="Fibronectin type III"/>
    <property type="match status" value="1"/>
</dbReference>
<dbReference type="InterPro" id="IPR001223">
    <property type="entry name" value="Glyco_hydro18_cat"/>
</dbReference>
<feature type="domain" description="Fibronectin type-III" evidence="3">
    <location>
        <begin position="373"/>
        <end position="463"/>
    </location>
</feature>
<dbReference type="PROSITE" id="PS51910">
    <property type="entry name" value="GH18_2"/>
    <property type="match status" value="1"/>
</dbReference>
<evidence type="ECO:0000256" key="1">
    <source>
        <dbReference type="ARBA" id="ARBA00022801"/>
    </source>
</evidence>
<dbReference type="AlphaFoldDB" id="A0A7V5LUK1"/>
<comment type="caution">
    <text evidence="5">The sequence shown here is derived from an EMBL/GenBank/DDBJ whole genome shotgun (WGS) entry which is preliminary data.</text>
</comment>
<evidence type="ECO:0000256" key="2">
    <source>
        <dbReference type="ARBA" id="ARBA00023295"/>
    </source>
</evidence>
<dbReference type="InterPro" id="IPR051887">
    <property type="entry name" value="GH18_Domain-Containing"/>
</dbReference>
<dbReference type="InterPro" id="IPR013783">
    <property type="entry name" value="Ig-like_fold"/>
</dbReference>
<dbReference type="Gene3D" id="3.20.20.80">
    <property type="entry name" value="Glycosidases"/>
    <property type="match status" value="1"/>
</dbReference>
<dbReference type="Gene3D" id="3.10.50.10">
    <property type="match status" value="1"/>
</dbReference>
<dbReference type="InterPro" id="IPR029070">
    <property type="entry name" value="Chitinase_insertion_sf"/>
</dbReference>
<dbReference type="SMART" id="SM00060">
    <property type="entry name" value="FN3"/>
    <property type="match status" value="1"/>
</dbReference>
<dbReference type="SUPFAM" id="SSF51445">
    <property type="entry name" value="(Trans)glycosidases"/>
    <property type="match status" value="1"/>
</dbReference>
<dbReference type="SMART" id="SM00636">
    <property type="entry name" value="Glyco_18"/>
    <property type="match status" value="1"/>
</dbReference>
<reference evidence="5" key="1">
    <citation type="journal article" date="2020" name="mSystems">
        <title>Genome- and Community-Level Interaction Insights into Carbon Utilization and Element Cycling Functions of Hydrothermarchaeota in Hydrothermal Sediment.</title>
        <authorList>
            <person name="Zhou Z."/>
            <person name="Liu Y."/>
            <person name="Xu W."/>
            <person name="Pan J."/>
            <person name="Luo Z.H."/>
            <person name="Li M."/>
        </authorList>
    </citation>
    <scope>NUCLEOTIDE SEQUENCE [LARGE SCALE GENOMIC DNA]</scope>
    <source>
        <strain evidence="5">HyVt-96</strain>
    </source>
</reference>
<accession>A0A7V5LUK1</accession>
<evidence type="ECO:0000259" key="3">
    <source>
        <dbReference type="PROSITE" id="PS50853"/>
    </source>
</evidence>
<dbReference type="EMBL" id="DRTX01000118">
    <property type="protein sequence ID" value="HHF53161.1"/>
    <property type="molecule type" value="Genomic_DNA"/>
</dbReference>
<name>A0A7V5LUK1_UNCW3</name>
<dbReference type="PROSITE" id="PS50853">
    <property type="entry name" value="FN3"/>
    <property type="match status" value="1"/>
</dbReference>
<dbReference type="CDD" id="cd00063">
    <property type="entry name" value="FN3"/>
    <property type="match status" value="1"/>
</dbReference>
<keyword evidence="1" id="KW-0378">Hydrolase</keyword>
<dbReference type="InterPro" id="IPR003961">
    <property type="entry name" value="FN3_dom"/>
</dbReference>
<dbReference type="Gene3D" id="2.60.40.10">
    <property type="entry name" value="Immunoglobulins"/>
    <property type="match status" value="1"/>
</dbReference>
<dbReference type="InterPro" id="IPR017853">
    <property type="entry name" value="GH"/>
</dbReference>
<dbReference type="GO" id="GO:0008061">
    <property type="term" value="F:chitin binding"/>
    <property type="evidence" value="ECO:0007669"/>
    <property type="project" value="InterPro"/>
</dbReference>
<protein>
    <submittedName>
        <fullName evidence="5">T9SS type A sorting domain-containing protein</fullName>
    </submittedName>
</protein>